<keyword evidence="2" id="KW-1185">Reference proteome</keyword>
<reference evidence="1 2" key="1">
    <citation type="submission" date="2018-08" db="EMBL/GenBank/DDBJ databases">
        <title>Sequencing the genomes of 1000 actinobacteria strains.</title>
        <authorList>
            <person name="Klenk H.-P."/>
        </authorList>
    </citation>
    <scope>NUCLEOTIDE SEQUENCE [LARGE SCALE GENOMIC DNA]</scope>
    <source>
        <strain evidence="1 2">DSM 44099</strain>
    </source>
</reference>
<evidence type="ECO:0000313" key="2">
    <source>
        <dbReference type="Proteomes" id="UP000256913"/>
    </source>
</evidence>
<dbReference type="EMBL" id="QUMQ01000001">
    <property type="protein sequence ID" value="REF94637.1"/>
    <property type="molecule type" value="Genomic_DNA"/>
</dbReference>
<protein>
    <submittedName>
        <fullName evidence="1">Uncharacterized protein</fullName>
    </submittedName>
</protein>
<gene>
    <name evidence="1" type="ORF">DFJ67_0577</name>
</gene>
<dbReference type="AlphaFoldDB" id="A0A3D9ZBM4"/>
<name>A0A3D9ZBM4_9ACTN</name>
<accession>A0A3D9ZBM4</accession>
<evidence type="ECO:0000313" key="1">
    <source>
        <dbReference type="EMBL" id="REF94637.1"/>
    </source>
</evidence>
<comment type="caution">
    <text evidence="1">The sequence shown here is derived from an EMBL/GenBank/DDBJ whole genome shotgun (WGS) entry which is preliminary data.</text>
</comment>
<proteinExistence type="predicted"/>
<organism evidence="1 2">
    <name type="scientific">Asanoa ferruginea</name>
    <dbReference type="NCBI Taxonomy" id="53367"/>
    <lineage>
        <taxon>Bacteria</taxon>
        <taxon>Bacillati</taxon>
        <taxon>Actinomycetota</taxon>
        <taxon>Actinomycetes</taxon>
        <taxon>Micromonosporales</taxon>
        <taxon>Micromonosporaceae</taxon>
        <taxon>Asanoa</taxon>
    </lineage>
</organism>
<dbReference type="Proteomes" id="UP000256913">
    <property type="component" value="Unassembled WGS sequence"/>
</dbReference>
<sequence>MHYRLAQPFGGLSAGTQTKTWFFDVPESRDTDDGWAELLNRLFYDANALMRSREPGDTSCLAVDTFTTAPVSAATMLAWDGLATQERAAAHLPWILAAGAVSWEYSACYCVDDAGAYDGMTGNGFSELILYRFLDAGGTTPQDAVTFLDRLYPGHGESIFADRSQRFANLVEIRPSAAFRRPPGSTPWISGPPTLG</sequence>